<dbReference type="PROSITE" id="PS50931">
    <property type="entry name" value="HTH_LYSR"/>
    <property type="match status" value="1"/>
</dbReference>
<feature type="region of interest" description="Disordered" evidence="5">
    <location>
        <begin position="302"/>
        <end position="335"/>
    </location>
</feature>
<feature type="domain" description="HTH lysR-type" evidence="6">
    <location>
        <begin position="3"/>
        <end position="60"/>
    </location>
</feature>
<evidence type="ECO:0000313" key="8">
    <source>
        <dbReference type="Proteomes" id="UP000603940"/>
    </source>
</evidence>
<evidence type="ECO:0000313" key="7">
    <source>
        <dbReference type="EMBL" id="MBC9177036.1"/>
    </source>
</evidence>
<dbReference type="Pfam" id="PF03466">
    <property type="entry name" value="LysR_substrate"/>
    <property type="match status" value="1"/>
</dbReference>
<dbReference type="EMBL" id="JACTUZ010000026">
    <property type="protein sequence ID" value="MBC9177036.1"/>
    <property type="molecule type" value="Genomic_DNA"/>
</dbReference>
<keyword evidence="4" id="KW-0804">Transcription</keyword>
<evidence type="ECO:0000256" key="3">
    <source>
        <dbReference type="ARBA" id="ARBA00023125"/>
    </source>
</evidence>
<dbReference type="SUPFAM" id="SSF53850">
    <property type="entry name" value="Periplasmic binding protein-like II"/>
    <property type="match status" value="1"/>
</dbReference>
<dbReference type="InterPro" id="IPR036388">
    <property type="entry name" value="WH-like_DNA-bd_sf"/>
</dbReference>
<comment type="caution">
    <text evidence="7">The sequence shown here is derived from an EMBL/GenBank/DDBJ whole genome shotgun (WGS) entry which is preliminary data.</text>
</comment>
<dbReference type="InterPro" id="IPR005119">
    <property type="entry name" value="LysR_subst-bd"/>
</dbReference>
<comment type="similarity">
    <text evidence="1">Belongs to the LysR transcriptional regulatory family.</text>
</comment>
<dbReference type="PANTHER" id="PTHR30419">
    <property type="entry name" value="HTH-TYPE TRANSCRIPTIONAL REGULATOR YBHD"/>
    <property type="match status" value="1"/>
</dbReference>
<keyword evidence="3" id="KW-0238">DNA-binding</keyword>
<dbReference type="InterPro" id="IPR036390">
    <property type="entry name" value="WH_DNA-bd_sf"/>
</dbReference>
<name>A0ABR7R5N9_9PROT</name>
<evidence type="ECO:0000256" key="5">
    <source>
        <dbReference type="SAM" id="MobiDB-lite"/>
    </source>
</evidence>
<dbReference type="InterPro" id="IPR050950">
    <property type="entry name" value="HTH-type_LysR_regulators"/>
</dbReference>
<dbReference type="RefSeq" id="WP_187778179.1">
    <property type="nucleotide sequence ID" value="NZ_JACTUZ010000026.1"/>
</dbReference>
<accession>A0ABR7R5N9</accession>
<evidence type="ECO:0000259" key="6">
    <source>
        <dbReference type="PROSITE" id="PS50931"/>
    </source>
</evidence>
<evidence type="ECO:0000256" key="4">
    <source>
        <dbReference type="ARBA" id="ARBA00023163"/>
    </source>
</evidence>
<sequence>MPVTLKGLRAFSTVLRYGSFTRAAGLLNITQPALTVQIRQLEEGLGLKLLDRTPRGAEPTAAGRELARSLEPLLQELDHTIASLQDLAARRRGVVRLAVLPSVASGLLPRAIAQLHASHPNLQVRVREAVTGQVYDLVRSGQVDLGIATDLKPGGELSLQPLFEDRILAVLPPGHAMASLAVIPLPSLAQERLLLLETDSSIRRLVDDAFAQAGHIVAPAQEAVYMGTLVSMARAGLGIVLIPSSAAEIHMAPELAVRPIGHPSIRRTVSLICRSDRSLPPAAEALVEKAREAVAALGAGEQMVPGRRPRAGDRTAGQKSREADTMTVRGEPTVT</sequence>
<dbReference type="Pfam" id="PF00126">
    <property type="entry name" value="HTH_1"/>
    <property type="match status" value="1"/>
</dbReference>
<keyword evidence="8" id="KW-1185">Reference proteome</keyword>
<dbReference type="Gene3D" id="1.10.10.10">
    <property type="entry name" value="Winged helix-like DNA-binding domain superfamily/Winged helix DNA-binding domain"/>
    <property type="match status" value="1"/>
</dbReference>
<dbReference type="SUPFAM" id="SSF46785">
    <property type="entry name" value="Winged helix' DNA-binding domain"/>
    <property type="match status" value="1"/>
</dbReference>
<dbReference type="InterPro" id="IPR000847">
    <property type="entry name" value="LysR_HTH_N"/>
</dbReference>
<evidence type="ECO:0000256" key="2">
    <source>
        <dbReference type="ARBA" id="ARBA00023015"/>
    </source>
</evidence>
<dbReference type="CDD" id="cd08440">
    <property type="entry name" value="PBP2_LTTR_like_4"/>
    <property type="match status" value="1"/>
</dbReference>
<evidence type="ECO:0000256" key="1">
    <source>
        <dbReference type="ARBA" id="ARBA00009437"/>
    </source>
</evidence>
<keyword evidence="2" id="KW-0805">Transcription regulation</keyword>
<dbReference type="PRINTS" id="PR00039">
    <property type="entry name" value="HTHLYSR"/>
</dbReference>
<proteinExistence type="inferred from homology"/>
<organism evidence="7 8">
    <name type="scientific">Pseudoroseomonas ludipueritiae</name>
    <dbReference type="NCBI Taxonomy" id="198093"/>
    <lineage>
        <taxon>Bacteria</taxon>
        <taxon>Pseudomonadati</taxon>
        <taxon>Pseudomonadota</taxon>
        <taxon>Alphaproteobacteria</taxon>
        <taxon>Acetobacterales</taxon>
        <taxon>Acetobacteraceae</taxon>
        <taxon>Pseudoroseomonas</taxon>
    </lineage>
</organism>
<protein>
    <submittedName>
        <fullName evidence="7">LysR family transcriptional regulator</fullName>
    </submittedName>
</protein>
<dbReference type="Proteomes" id="UP000603940">
    <property type="component" value="Unassembled WGS sequence"/>
</dbReference>
<gene>
    <name evidence="7" type="ORF">IBL25_08800</name>
</gene>
<dbReference type="Gene3D" id="3.40.190.290">
    <property type="match status" value="1"/>
</dbReference>
<reference evidence="7 8" key="1">
    <citation type="journal article" date="2009" name="Int. J. Syst. Evol. Microbiol.">
        <title>Transfer of Teichococcus ludipueritiae and Muricoccus roseus to the genus Roseomonas, as Roseomonas ludipueritiae comb. nov. and Roseomonas rosea comb. nov., respectively, and emended description of the genus Roseomonas.</title>
        <authorList>
            <person name="Sanchez-Porro C."/>
            <person name="Gallego V."/>
            <person name="Busse H.J."/>
            <person name="Kampfer P."/>
            <person name="Ventosa A."/>
        </authorList>
    </citation>
    <scope>NUCLEOTIDE SEQUENCE [LARGE SCALE GENOMIC DNA]</scope>
    <source>
        <strain evidence="7 8">DSM 14915</strain>
    </source>
</reference>